<dbReference type="KEGG" id="pno:SNOG_15916"/>
<organism evidence="2 3">
    <name type="scientific">Phaeosphaeria nodorum (strain SN15 / ATCC MYA-4574 / FGSC 10173)</name>
    <name type="common">Glume blotch fungus</name>
    <name type="synonym">Parastagonospora nodorum</name>
    <dbReference type="NCBI Taxonomy" id="321614"/>
    <lineage>
        <taxon>Eukaryota</taxon>
        <taxon>Fungi</taxon>
        <taxon>Dikarya</taxon>
        <taxon>Ascomycota</taxon>
        <taxon>Pezizomycotina</taxon>
        <taxon>Dothideomycetes</taxon>
        <taxon>Pleosporomycetidae</taxon>
        <taxon>Pleosporales</taxon>
        <taxon>Pleosporineae</taxon>
        <taxon>Phaeosphaeriaceae</taxon>
        <taxon>Parastagonospora</taxon>
    </lineage>
</organism>
<evidence type="ECO:0000313" key="2">
    <source>
        <dbReference type="EMBL" id="QRC95761.1"/>
    </source>
</evidence>
<name>A0A7U2I0Y7_PHANO</name>
<accession>A0A7U2I0Y7</accession>
<evidence type="ECO:0000256" key="1">
    <source>
        <dbReference type="SAM" id="MobiDB-lite"/>
    </source>
</evidence>
<reference evidence="3" key="1">
    <citation type="journal article" date="2021" name="BMC Genomics">
        <title>Chromosome-level genome assembly and manually-curated proteome of model necrotroph Parastagonospora nodorum Sn15 reveals a genome-wide trove of candidate effector homologs, and redundancy of virulence-related functions within an accessory chromosome.</title>
        <authorList>
            <person name="Bertazzoni S."/>
            <person name="Jones D.A.B."/>
            <person name="Phan H.T."/>
            <person name="Tan K.-C."/>
            <person name="Hane J.K."/>
        </authorList>
    </citation>
    <scope>NUCLEOTIDE SEQUENCE [LARGE SCALE GENOMIC DNA]</scope>
    <source>
        <strain evidence="3">SN15 / ATCC MYA-4574 / FGSC 10173)</strain>
    </source>
</reference>
<sequence>MACISTASTLTQYRGLHATQARLEAWDLIWYNTIPHSAHGQSDQQREKSASPKPREVQQAPAPKRKRSETLHGEETNLIDLTSPEKPKTSTREEVIDLTSPKKRARKVDPVQTTRNKDIKGRCSLVLYDDVAFREKLIYDTFAHLRQMRPDLLPWKWYETIWTTNKPHKDGSLFGACMFAQAKPEKAYDASKKVLVEADVYYLHWFCSTGCSERHQIKMRTRPATLLGAGPIDQATGHSN</sequence>
<dbReference type="Proteomes" id="UP000663193">
    <property type="component" value="Chromosome 5"/>
</dbReference>
<dbReference type="RefSeq" id="XP_001806050.1">
    <property type="nucleotide sequence ID" value="XM_001805998.1"/>
</dbReference>
<evidence type="ECO:0000313" key="3">
    <source>
        <dbReference type="Proteomes" id="UP000663193"/>
    </source>
</evidence>
<feature type="region of interest" description="Disordered" evidence="1">
    <location>
        <begin position="37"/>
        <end position="95"/>
    </location>
</feature>
<proteinExistence type="predicted"/>
<keyword evidence="3" id="KW-1185">Reference proteome</keyword>
<dbReference type="OrthoDB" id="10387287at2759"/>
<feature type="compositionally biased region" description="Basic and acidic residues" evidence="1">
    <location>
        <begin position="83"/>
        <end position="95"/>
    </location>
</feature>
<feature type="compositionally biased region" description="Basic and acidic residues" evidence="1">
    <location>
        <begin position="44"/>
        <end position="56"/>
    </location>
</feature>
<gene>
    <name evidence="2" type="ORF">JI435_159160</name>
</gene>
<dbReference type="EMBL" id="CP069027">
    <property type="protein sequence ID" value="QRC95761.1"/>
    <property type="molecule type" value="Genomic_DNA"/>
</dbReference>
<dbReference type="VEuPathDB" id="FungiDB:JI435_159160"/>
<protein>
    <submittedName>
        <fullName evidence="2">Uncharacterized protein</fullName>
    </submittedName>
</protein>
<dbReference type="AlphaFoldDB" id="A0A7U2I0Y7"/>